<reference evidence="3" key="1">
    <citation type="journal article" date="2021" name="Nat. Commun.">
        <title>Genetic determinants of endophytism in the Arabidopsis root mycobiome.</title>
        <authorList>
            <person name="Mesny F."/>
            <person name="Miyauchi S."/>
            <person name="Thiergart T."/>
            <person name="Pickel B."/>
            <person name="Atanasova L."/>
            <person name="Karlsson M."/>
            <person name="Huettel B."/>
            <person name="Barry K.W."/>
            <person name="Haridas S."/>
            <person name="Chen C."/>
            <person name="Bauer D."/>
            <person name="Andreopoulos W."/>
            <person name="Pangilinan J."/>
            <person name="LaButti K."/>
            <person name="Riley R."/>
            <person name="Lipzen A."/>
            <person name="Clum A."/>
            <person name="Drula E."/>
            <person name="Henrissat B."/>
            <person name="Kohler A."/>
            <person name="Grigoriev I.V."/>
            <person name="Martin F.M."/>
            <person name="Hacquard S."/>
        </authorList>
    </citation>
    <scope>NUCLEOTIDE SEQUENCE</scope>
    <source>
        <strain evidence="3">MPI-SDFR-AT-0120</strain>
    </source>
</reference>
<dbReference type="InterPro" id="IPR041437">
    <property type="entry name" value="GH115_C"/>
</dbReference>
<keyword evidence="4" id="KW-1185">Reference proteome</keyword>
<sequence>MDSYAKLQAGFVSPKSAAGAISLVNAPIVIDREDFEGIHIAAATLAEDIARVTGGKAPTITPDQSPSPCVIIVGSVQRSKLIQKLVSKGCIDFKLIEGKWETWCTALVNAPWNGCANALVICGSDKRGTIFGIYSLSEQIGVSPWYWWADVPVKRSPSIYALAVNTVQGPPSIKYRGIFINDEAPALSAWVHEKYGPKYNSEFYKRVFELLLRLKANFLWPAMWFGYPHPGNSFFVDDPLNQKLADMYGIVVSTSHHEPMQRAMNEWFDEPYNEPEQSWNWIKNKQKITKYFVEGAQRASNFESVITIGMRGDGDREMEVENPQEVLKEVLSTQRRILSDVYGREDAVPQLIALYKEVQEYYENGLEIPEDVTLLFADDNFGTIRRLPTKAERNRRGGAGVYYHLEYVGEPRSYKWLNSNSLAKVWQQLDQAQRRGADQIWIFNVGDIKPLEVPLSFVMSLAWDTNALALGDLPAFFEHFTARTFGSELAVPAAELLLRYDKLIALRKHEHVEPETFSLVNYSEADNILASWQALLNDAEVLSARVLPATWPSFFQLVLHPIRASHIYMSLQICRAKNALYAKQRRNTANHYFNRSVALFKADFQLSQEYHTLLDRKWNHIMRQPHLGFRESWHAPSRDMISGLCLVQASQESNPIAGNVGVAVEGSEGVRPGLCNEESDRTHPSRRDLVSGVTLPIMEPYGPEKRSFELYARGPKVLTWEVTSPVEWMPVHARGTLDPTAEGRDPRIDVTVDWDMVPKDFDDEVLLVLQSDLGDYEHIHVPVKHRSVPPSFVGHVEADRVLSIPAARFANKSAAGRSSHPYLGREVSGAVGFRMQPDSGSKGCELLYPFLTFTSTTKASLHLIFTLTLDVDSTSPALYGLSLDEKDMEIHKLIQEPGRAGELPFGWLESVMDCVWVRKHEIDLGYVGAHTLKISLQDENVALEKVLIDVGGVRESYLGPPESFYVIA</sequence>
<name>A0A8K0W352_9PLEO</name>
<accession>A0A8K0W352</accession>
<evidence type="ECO:0000313" key="4">
    <source>
        <dbReference type="Proteomes" id="UP000813461"/>
    </source>
</evidence>
<dbReference type="InterPro" id="IPR042301">
    <property type="entry name" value="GH115_sf"/>
</dbReference>
<protein>
    <recommendedName>
        <fullName evidence="2">Gylcosyl hydrolase 115 C-terminal domain-containing protein</fullName>
    </recommendedName>
</protein>
<evidence type="ECO:0000313" key="3">
    <source>
        <dbReference type="EMBL" id="KAH7094251.1"/>
    </source>
</evidence>
<dbReference type="PANTHER" id="PTHR37842">
    <property type="match status" value="1"/>
</dbReference>
<keyword evidence="1" id="KW-0378">Hydrolase</keyword>
<dbReference type="InterPro" id="IPR031924">
    <property type="entry name" value="GH115"/>
</dbReference>
<dbReference type="Gene3D" id="2.60.120.1620">
    <property type="match status" value="1"/>
</dbReference>
<proteinExistence type="predicted"/>
<dbReference type="Gene3D" id="3.30.379.10">
    <property type="entry name" value="Chitobiase/beta-hexosaminidase domain 2-like"/>
    <property type="match status" value="1"/>
</dbReference>
<feature type="domain" description="Gylcosyl hydrolase 115 C-terminal" evidence="2">
    <location>
        <begin position="794"/>
        <end position="962"/>
    </location>
</feature>
<dbReference type="Pfam" id="PF15979">
    <property type="entry name" value="Glyco_hydro_115"/>
    <property type="match status" value="1"/>
</dbReference>
<dbReference type="OrthoDB" id="4849794at2759"/>
<dbReference type="InterPro" id="IPR029018">
    <property type="entry name" value="Hex-like_dom2"/>
</dbReference>
<dbReference type="Gene3D" id="3.20.20.520">
    <property type="entry name" value="Glycosyl hydrolase family 115"/>
    <property type="match status" value="1"/>
</dbReference>
<evidence type="ECO:0000256" key="1">
    <source>
        <dbReference type="ARBA" id="ARBA00022801"/>
    </source>
</evidence>
<dbReference type="EMBL" id="JAGMVJ010000001">
    <property type="protein sequence ID" value="KAH7094251.1"/>
    <property type="molecule type" value="Genomic_DNA"/>
</dbReference>
<comment type="caution">
    <text evidence="3">The sequence shown here is derived from an EMBL/GenBank/DDBJ whole genome shotgun (WGS) entry which is preliminary data.</text>
</comment>
<gene>
    <name evidence="3" type="ORF">FB567DRAFT_9</name>
</gene>
<organism evidence="3 4">
    <name type="scientific">Paraphoma chrysanthemicola</name>
    <dbReference type="NCBI Taxonomy" id="798071"/>
    <lineage>
        <taxon>Eukaryota</taxon>
        <taxon>Fungi</taxon>
        <taxon>Dikarya</taxon>
        <taxon>Ascomycota</taxon>
        <taxon>Pezizomycotina</taxon>
        <taxon>Dothideomycetes</taxon>
        <taxon>Pleosporomycetidae</taxon>
        <taxon>Pleosporales</taxon>
        <taxon>Pleosporineae</taxon>
        <taxon>Phaeosphaeriaceae</taxon>
        <taxon>Paraphoma</taxon>
    </lineage>
</organism>
<dbReference type="Pfam" id="PF17829">
    <property type="entry name" value="GH115_C"/>
    <property type="match status" value="1"/>
</dbReference>
<evidence type="ECO:0000259" key="2">
    <source>
        <dbReference type="Pfam" id="PF17829"/>
    </source>
</evidence>
<dbReference type="GO" id="GO:0016787">
    <property type="term" value="F:hydrolase activity"/>
    <property type="evidence" value="ECO:0007669"/>
    <property type="project" value="UniProtKB-KW"/>
</dbReference>
<dbReference type="AlphaFoldDB" id="A0A8K0W352"/>
<dbReference type="Gene3D" id="1.20.58.2150">
    <property type="match status" value="1"/>
</dbReference>
<dbReference type="Proteomes" id="UP000813461">
    <property type="component" value="Unassembled WGS sequence"/>
</dbReference>
<dbReference type="PANTHER" id="PTHR37842:SF2">
    <property type="entry name" value="GYLCOSYL HYDROLASE 115 C-TERMINAL DOMAIN-CONTAINING PROTEIN"/>
    <property type="match status" value="1"/>
</dbReference>